<evidence type="ECO:0000313" key="4">
    <source>
        <dbReference type="EMBL" id="QDU83188.1"/>
    </source>
</evidence>
<dbReference type="InterPro" id="IPR012677">
    <property type="entry name" value="Nucleotide-bd_a/b_plait_sf"/>
</dbReference>
<reference evidence="4 5" key="1">
    <citation type="submission" date="2019-02" db="EMBL/GenBank/DDBJ databases">
        <title>Deep-cultivation of Planctomycetes and their phenomic and genomic characterization uncovers novel biology.</title>
        <authorList>
            <person name="Wiegand S."/>
            <person name="Jogler M."/>
            <person name="Boedeker C."/>
            <person name="Pinto D."/>
            <person name="Vollmers J."/>
            <person name="Rivas-Marin E."/>
            <person name="Kohn T."/>
            <person name="Peeters S.H."/>
            <person name="Heuer A."/>
            <person name="Rast P."/>
            <person name="Oberbeckmann S."/>
            <person name="Bunk B."/>
            <person name="Jeske O."/>
            <person name="Meyerdierks A."/>
            <person name="Storesund J.E."/>
            <person name="Kallscheuer N."/>
            <person name="Luecker S."/>
            <person name="Lage O.M."/>
            <person name="Pohl T."/>
            <person name="Merkel B.J."/>
            <person name="Hornburger P."/>
            <person name="Mueller R.-W."/>
            <person name="Bruemmer F."/>
            <person name="Labrenz M."/>
            <person name="Spormann A.M."/>
            <person name="Op den Camp H."/>
            <person name="Overmann J."/>
            <person name="Amann R."/>
            <person name="Jetten M.S.M."/>
            <person name="Mascher T."/>
            <person name="Medema M.H."/>
            <person name="Devos D.P."/>
            <person name="Kaster A.-K."/>
            <person name="Ovreas L."/>
            <person name="Rohde M."/>
            <person name="Galperin M.Y."/>
            <person name="Jogler C."/>
        </authorList>
    </citation>
    <scope>NUCLEOTIDE SEQUENCE [LARGE SCALE GENOMIC DNA]</scope>
    <source>
        <strain evidence="4 5">Pla163</strain>
    </source>
</reference>
<keyword evidence="5" id="KW-1185">Reference proteome</keyword>
<dbReference type="InterPro" id="IPR035979">
    <property type="entry name" value="RBD_domain_sf"/>
</dbReference>
<sequence>MINIYVGNIPFRSTEDDIADLFAQYGEVNRVHLAMDRETQRPRGFGFVEMDDEPGRAAIEGLQDAELEGRTLVINEARPREERPRGSFGGGGGGGGGRGGRGGREGGGGGGGRGGYGGGGGGGRDRY</sequence>
<dbReference type="GO" id="GO:0003723">
    <property type="term" value="F:RNA binding"/>
    <property type="evidence" value="ECO:0007669"/>
    <property type="project" value="UniProtKB-KW"/>
</dbReference>
<protein>
    <submittedName>
        <fullName evidence="4">RNA recognition motif (RRM, RBD, or RNP domain)</fullName>
    </submittedName>
</protein>
<dbReference type="Pfam" id="PF00076">
    <property type="entry name" value="RRM_1"/>
    <property type="match status" value="1"/>
</dbReference>
<dbReference type="Proteomes" id="UP000319342">
    <property type="component" value="Chromosome"/>
</dbReference>
<organism evidence="4 5">
    <name type="scientific">Rohdeia mirabilis</name>
    <dbReference type="NCBI Taxonomy" id="2528008"/>
    <lineage>
        <taxon>Bacteria</taxon>
        <taxon>Pseudomonadati</taxon>
        <taxon>Planctomycetota</taxon>
        <taxon>Planctomycetia</taxon>
        <taxon>Planctomycetia incertae sedis</taxon>
        <taxon>Rohdeia</taxon>
    </lineage>
</organism>
<feature type="region of interest" description="Disordered" evidence="2">
    <location>
        <begin position="71"/>
        <end position="127"/>
    </location>
</feature>
<dbReference type="EMBL" id="CP036290">
    <property type="protein sequence ID" value="QDU83188.1"/>
    <property type="molecule type" value="Genomic_DNA"/>
</dbReference>
<dbReference type="SMART" id="SM00360">
    <property type="entry name" value="RRM"/>
    <property type="match status" value="1"/>
</dbReference>
<accession>A0A518CVH2</accession>
<name>A0A518CVH2_9BACT</name>
<evidence type="ECO:0000259" key="3">
    <source>
        <dbReference type="PROSITE" id="PS50102"/>
    </source>
</evidence>
<dbReference type="Gene3D" id="3.30.70.330">
    <property type="match status" value="1"/>
</dbReference>
<dbReference type="InterPro" id="IPR052462">
    <property type="entry name" value="SLIRP/GR-RBP-like"/>
</dbReference>
<dbReference type="InterPro" id="IPR000504">
    <property type="entry name" value="RRM_dom"/>
</dbReference>
<evidence type="ECO:0000256" key="1">
    <source>
        <dbReference type="ARBA" id="ARBA00022884"/>
    </source>
</evidence>
<evidence type="ECO:0000313" key="5">
    <source>
        <dbReference type="Proteomes" id="UP000319342"/>
    </source>
</evidence>
<feature type="compositionally biased region" description="Gly residues" evidence="2">
    <location>
        <begin position="87"/>
        <end position="127"/>
    </location>
</feature>
<dbReference type="PANTHER" id="PTHR48027">
    <property type="entry name" value="HETEROGENEOUS NUCLEAR RIBONUCLEOPROTEIN 87F-RELATED"/>
    <property type="match status" value="1"/>
</dbReference>
<keyword evidence="1" id="KW-0694">RNA-binding</keyword>
<gene>
    <name evidence="4" type="ORF">Pla163_02850</name>
</gene>
<dbReference type="AlphaFoldDB" id="A0A518CVH2"/>
<evidence type="ECO:0000256" key="2">
    <source>
        <dbReference type="SAM" id="MobiDB-lite"/>
    </source>
</evidence>
<dbReference type="OrthoDB" id="9798855at2"/>
<dbReference type="SUPFAM" id="SSF54928">
    <property type="entry name" value="RNA-binding domain, RBD"/>
    <property type="match status" value="1"/>
</dbReference>
<dbReference type="PROSITE" id="PS50102">
    <property type="entry name" value="RRM"/>
    <property type="match status" value="1"/>
</dbReference>
<proteinExistence type="predicted"/>
<feature type="domain" description="RRM" evidence="3">
    <location>
        <begin position="2"/>
        <end position="79"/>
    </location>
</feature>